<dbReference type="OrthoDB" id="409928at2759"/>
<evidence type="ECO:0000313" key="4">
    <source>
        <dbReference type="EMBL" id="KAE9392543.1"/>
    </source>
</evidence>
<keyword evidence="5" id="KW-1185">Reference proteome</keyword>
<keyword evidence="2 4" id="KW-0689">Ribosomal protein</keyword>
<dbReference type="EMBL" id="ML769593">
    <property type="protein sequence ID" value="KAE9392543.1"/>
    <property type="molecule type" value="Genomic_DNA"/>
</dbReference>
<dbReference type="Pfam" id="PF00410">
    <property type="entry name" value="Ribosomal_S8"/>
    <property type="match status" value="1"/>
</dbReference>
<dbReference type="GO" id="GO:0003735">
    <property type="term" value="F:structural constituent of ribosome"/>
    <property type="evidence" value="ECO:0007669"/>
    <property type="project" value="InterPro"/>
</dbReference>
<evidence type="ECO:0000256" key="3">
    <source>
        <dbReference type="ARBA" id="ARBA00023274"/>
    </source>
</evidence>
<dbReference type="InterPro" id="IPR035987">
    <property type="entry name" value="Ribosomal_uS8_sf"/>
</dbReference>
<name>A0A6A4H464_9AGAR</name>
<dbReference type="GO" id="GO:1990904">
    <property type="term" value="C:ribonucleoprotein complex"/>
    <property type="evidence" value="ECO:0007669"/>
    <property type="project" value="UniProtKB-KW"/>
</dbReference>
<dbReference type="AlphaFoldDB" id="A0A6A4H464"/>
<dbReference type="InterPro" id="IPR000630">
    <property type="entry name" value="Ribosomal_uS8"/>
</dbReference>
<dbReference type="Proteomes" id="UP000799118">
    <property type="component" value="Unassembled WGS sequence"/>
</dbReference>
<accession>A0A6A4H464</accession>
<organism evidence="4 5">
    <name type="scientific">Gymnopus androsaceus JB14</name>
    <dbReference type="NCBI Taxonomy" id="1447944"/>
    <lineage>
        <taxon>Eukaryota</taxon>
        <taxon>Fungi</taxon>
        <taxon>Dikarya</taxon>
        <taxon>Basidiomycota</taxon>
        <taxon>Agaricomycotina</taxon>
        <taxon>Agaricomycetes</taxon>
        <taxon>Agaricomycetidae</taxon>
        <taxon>Agaricales</taxon>
        <taxon>Marasmiineae</taxon>
        <taxon>Omphalotaceae</taxon>
        <taxon>Gymnopus</taxon>
    </lineage>
</organism>
<sequence>MLPHALCSRIQNAFRARHAQIGVEHTTQNLGILSILLRAGFISNLTRGTIEGADPDAFNRIALQATRSQLSSPQTINSLSTSLHSAESQLRIWATLKYRDDLPVLRYMSLVSKPSNRVYMDLPELRRICSGGRAGQIPSLGLGEIAVVKTKEKEYQWLEAREVICRAG</sequence>
<reference evidence="4" key="1">
    <citation type="journal article" date="2019" name="Environ. Microbiol.">
        <title>Fungal ecological strategies reflected in gene transcription - a case study of two litter decomposers.</title>
        <authorList>
            <person name="Barbi F."/>
            <person name="Kohler A."/>
            <person name="Barry K."/>
            <person name="Baskaran P."/>
            <person name="Daum C."/>
            <person name="Fauchery L."/>
            <person name="Ihrmark K."/>
            <person name="Kuo A."/>
            <person name="LaButti K."/>
            <person name="Lipzen A."/>
            <person name="Morin E."/>
            <person name="Grigoriev I.V."/>
            <person name="Henrissat B."/>
            <person name="Lindahl B."/>
            <person name="Martin F."/>
        </authorList>
    </citation>
    <scope>NUCLEOTIDE SEQUENCE</scope>
    <source>
        <strain evidence="4">JB14</strain>
    </source>
</reference>
<protein>
    <submittedName>
        <fullName evidence="4">Mitochondrial ribosomal protein subunit S8</fullName>
    </submittedName>
</protein>
<dbReference type="SUPFAM" id="SSF56047">
    <property type="entry name" value="Ribosomal protein S8"/>
    <property type="match status" value="1"/>
</dbReference>
<evidence type="ECO:0000313" key="5">
    <source>
        <dbReference type="Proteomes" id="UP000799118"/>
    </source>
</evidence>
<gene>
    <name evidence="4" type="ORF">BT96DRAFT_272151</name>
</gene>
<dbReference type="Gene3D" id="3.30.1370.30">
    <property type="match status" value="1"/>
</dbReference>
<evidence type="ECO:0000256" key="1">
    <source>
        <dbReference type="ARBA" id="ARBA00006471"/>
    </source>
</evidence>
<keyword evidence="3" id="KW-0687">Ribonucleoprotein</keyword>
<comment type="similarity">
    <text evidence="1">Belongs to the universal ribosomal protein uS8 family.</text>
</comment>
<dbReference type="GO" id="GO:0005840">
    <property type="term" value="C:ribosome"/>
    <property type="evidence" value="ECO:0007669"/>
    <property type="project" value="UniProtKB-KW"/>
</dbReference>
<dbReference type="GO" id="GO:0006412">
    <property type="term" value="P:translation"/>
    <property type="evidence" value="ECO:0007669"/>
    <property type="project" value="InterPro"/>
</dbReference>
<proteinExistence type="inferred from homology"/>
<evidence type="ECO:0000256" key="2">
    <source>
        <dbReference type="ARBA" id="ARBA00022980"/>
    </source>
</evidence>